<name>A0A9D4XCC3_PEA</name>
<protein>
    <recommendedName>
        <fullName evidence="3">Aminotransferase-like plant mobile domain-containing protein</fullName>
    </recommendedName>
</protein>
<gene>
    <name evidence="1" type="ORF">KIW84_042178</name>
</gene>
<evidence type="ECO:0008006" key="3">
    <source>
        <dbReference type="Google" id="ProtNLM"/>
    </source>
</evidence>
<dbReference type="EMBL" id="JAMSHJ010000004">
    <property type="protein sequence ID" value="KAI5417469.1"/>
    <property type="molecule type" value="Genomic_DNA"/>
</dbReference>
<evidence type="ECO:0000313" key="1">
    <source>
        <dbReference type="EMBL" id="KAI5417469.1"/>
    </source>
</evidence>
<keyword evidence="2" id="KW-1185">Reference proteome</keyword>
<dbReference type="Gramene" id="Psat04G0217800-T1">
    <property type="protein sequence ID" value="KAI5417469.1"/>
    <property type="gene ID" value="KIW84_042178"/>
</dbReference>
<comment type="caution">
    <text evidence="1">The sequence shown here is derived from an EMBL/GenBank/DDBJ whole genome shotgun (WGS) entry which is preliminary data.</text>
</comment>
<evidence type="ECO:0000313" key="2">
    <source>
        <dbReference type="Proteomes" id="UP001058974"/>
    </source>
</evidence>
<dbReference type="AlphaFoldDB" id="A0A9D4XCC3"/>
<reference evidence="1 2" key="1">
    <citation type="journal article" date="2022" name="Nat. Genet.">
        <title>Improved pea reference genome and pan-genome highlight genomic features and evolutionary characteristics.</title>
        <authorList>
            <person name="Yang T."/>
            <person name="Liu R."/>
            <person name="Luo Y."/>
            <person name="Hu S."/>
            <person name="Wang D."/>
            <person name="Wang C."/>
            <person name="Pandey M.K."/>
            <person name="Ge S."/>
            <person name="Xu Q."/>
            <person name="Li N."/>
            <person name="Li G."/>
            <person name="Huang Y."/>
            <person name="Saxena R.K."/>
            <person name="Ji Y."/>
            <person name="Li M."/>
            <person name="Yan X."/>
            <person name="He Y."/>
            <person name="Liu Y."/>
            <person name="Wang X."/>
            <person name="Xiang C."/>
            <person name="Varshney R.K."/>
            <person name="Ding H."/>
            <person name="Gao S."/>
            <person name="Zong X."/>
        </authorList>
    </citation>
    <scope>NUCLEOTIDE SEQUENCE [LARGE SCALE GENOMIC DNA]</scope>
    <source>
        <strain evidence="1 2">cv. Zhongwan 6</strain>
    </source>
</reference>
<organism evidence="1 2">
    <name type="scientific">Pisum sativum</name>
    <name type="common">Garden pea</name>
    <name type="synonym">Lathyrus oleraceus</name>
    <dbReference type="NCBI Taxonomy" id="3888"/>
    <lineage>
        <taxon>Eukaryota</taxon>
        <taxon>Viridiplantae</taxon>
        <taxon>Streptophyta</taxon>
        <taxon>Embryophyta</taxon>
        <taxon>Tracheophyta</taxon>
        <taxon>Spermatophyta</taxon>
        <taxon>Magnoliopsida</taxon>
        <taxon>eudicotyledons</taxon>
        <taxon>Gunneridae</taxon>
        <taxon>Pentapetalae</taxon>
        <taxon>rosids</taxon>
        <taxon>fabids</taxon>
        <taxon>Fabales</taxon>
        <taxon>Fabaceae</taxon>
        <taxon>Papilionoideae</taxon>
        <taxon>50 kb inversion clade</taxon>
        <taxon>NPAAA clade</taxon>
        <taxon>Hologalegina</taxon>
        <taxon>IRL clade</taxon>
        <taxon>Fabeae</taxon>
        <taxon>Lathyrus</taxon>
    </lineage>
</organism>
<proteinExistence type="predicted"/>
<sequence length="204" mass="23474">MNHPVPYGPTRDLTSTTVVLKLSSGIIMAQWEIDAYEHKTFLTYWLNLYVFFPRGDKILKMFVYFATQLHEHHKMWRNATFIPTFPSDTSSSMIVGAEGARLAHHTLDDGETVLQENVEKYVSMFYKSKTFVSTMALFTARQYSLVWFCEPFPKPTVEGVKDIHGDLMECFRTTPLWMKLTTGGSGIRLDAYHPNWVAKKFGLS</sequence>
<accession>A0A9D4XCC3</accession>
<dbReference type="Proteomes" id="UP001058974">
    <property type="component" value="Chromosome 4"/>
</dbReference>